<evidence type="ECO:0000313" key="3">
    <source>
        <dbReference type="Proteomes" id="UP000735302"/>
    </source>
</evidence>
<feature type="compositionally biased region" description="Basic residues" evidence="1">
    <location>
        <begin position="34"/>
        <end position="46"/>
    </location>
</feature>
<feature type="compositionally biased region" description="Polar residues" evidence="1">
    <location>
        <begin position="18"/>
        <end position="29"/>
    </location>
</feature>
<feature type="region of interest" description="Disordered" evidence="1">
    <location>
        <begin position="17"/>
        <end position="58"/>
    </location>
</feature>
<dbReference type="AlphaFoldDB" id="A0AAV4AD08"/>
<proteinExistence type="predicted"/>
<gene>
    <name evidence="2" type="ORF">PoB_003059900</name>
</gene>
<dbReference type="Proteomes" id="UP000735302">
    <property type="component" value="Unassembled WGS sequence"/>
</dbReference>
<evidence type="ECO:0000313" key="2">
    <source>
        <dbReference type="EMBL" id="GFO04094.1"/>
    </source>
</evidence>
<comment type="caution">
    <text evidence="2">The sequence shown here is derived from an EMBL/GenBank/DDBJ whole genome shotgun (WGS) entry which is preliminary data.</text>
</comment>
<sequence>MKVIFKAFRKLDGAVLNSKAQTHSQNSEAQCHKTPQKRPMKRRRYTSRQQSGLGGQNILPSVHTMYHQYHTLNREEQTIIFQLRTGPNILRKHNMYTKLKIGEIPSMDKTQLP</sequence>
<protein>
    <submittedName>
        <fullName evidence="2">Uncharacterized protein</fullName>
    </submittedName>
</protein>
<reference evidence="2 3" key="1">
    <citation type="journal article" date="2021" name="Elife">
        <title>Chloroplast acquisition without the gene transfer in kleptoplastic sea slugs, Plakobranchus ocellatus.</title>
        <authorList>
            <person name="Maeda T."/>
            <person name="Takahashi S."/>
            <person name="Yoshida T."/>
            <person name="Shimamura S."/>
            <person name="Takaki Y."/>
            <person name="Nagai Y."/>
            <person name="Toyoda A."/>
            <person name="Suzuki Y."/>
            <person name="Arimoto A."/>
            <person name="Ishii H."/>
            <person name="Satoh N."/>
            <person name="Nishiyama T."/>
            <person name="Hasebe M."/>
            <person name="Maruyama T."/>
            <person name="Minagawa J."/>
            <person name="Obokata J."/>
            <person name="Shigenobu S."/>
        </authorList>
    </citation>
    <scope>NUCLEOTIDE SEQUENCE [LARGE SCALE GENOMIC DNA]</scope>
</reference>
<dbReference type="EMBL" id="BLXT01003735">
    <property type="protein sequence ID" value="GFO04094.1"/>
    <property type="molecule type" value="Genomic_DNA"/>
</dbReference>
<organism evidence="2 3">
    <name type="scientific">Plakobranchus ocellatus</name>
    <dbReference type="NCBI Taxonomy" id="259542"/>
    <lineage>
        <taxon>Eukaryota</taxon>
        <taxon>Metazoa</taxon>
        <taxon>Spiralia</taxon>
        <taxon>Lophotrochozoa</taxon>
        <taxon>Mollusca</taxon>
        <taxon>Gastropoda</taxon>
        <taxon>Heterobranchia</taxon>
        <taxon>Euthyneura</taxon>
        <taxon>Panpulmonata</taxon>
        <taxon>Sacoglossa</taxon>
        <taxon>Placobranchoidea</taxon>
        <taxon>Plakobranchidae</taxon>
        <taxon>Plakobranchus</taxon>
    </lineage>
</organism>
<evidence type="ECO:0000256" key="1">
    <source>
        <dbReference type="SAM" id="MobiDB-lite"/>
    </source>
</evidence>
<name>A0AAV4AD08_9GAST</name>
<keyword evidence="3" id="KW-1185">Reference proteome</keyword>
<accession>A0AAV4AD08</accession>